<name>A0ABU6VT17_9FABA</name>
<protein>
    <recommendedName>
        <fullName evidence="4">Ubiquitin-like protease family profile domain-containing protein</fullName>
    </recommendedName>
</protein>
<keyword evidence="1" id="KW-0472">Membrane</keyword>
<feature type="transmembrane region" description="Helical" evidence="1">
    <location>
        <begin position="139"/>
        <end position="156"/>
    </location>
</feature>
<sequence length="160" mass="18285">MITYLMKKDANASGRFKRMTLKRKRPTKFNTCDVDNDDANSRKSVRSDNVLPSSPAMTLLEADDGVANLNYLKKKFGGLINNIMGSMCSSSHWWCYALDWSRKELYVLDSMPRKKKCLLGAPIMAYFSDTKQAHYVCKLLLHMLILILVSTGRILYEVFS</sequence>
<keyword evidence="1" id="KW-1133">Transmembrane helix</keyword>
<comment type="caution">
    <text evidence="2">The sequence shown here is derived from an EMBL/GenBank/DDBJ whole genome shotgun (WGS) entry which is preliminary data.</text>
</comment>
<dbReference type="Gene3D" id="3.40.395.10">
    <property type="entry name" value="Adenoviral Proteinase, Chain A"/>
    <property type="match status" value="1"/>
</dbReference>
<dbReference type="Proteomes" id="UP001341840">
    <property type="component" value="Unassembled WGS sequence"/>
</dbReference>
<accession>A0ABU6VT17</accession>
<evidence type="ECO:0000313" key="3">
    <source>
        <dbReference type="Proteomes" id="UP001341840"/>
    </source>
</evidence>
<proteinExistence type="predicted"/>
<evidence type="ECO:0000313" key="2">
    <source>
        <dbReference type="EMBL" id="MED6176767.1"/>
    </source>
</evidence>
<dbReference type="EMBL" id="JASCZI010152858">
    <property type="protein sequence ID" value="MED6176767.1"/>
    <property type="molecule type" value="Genomic_DNA"/>
</dbReference>
<evidence type="ECO:0000256" key="1">
    <source>
        <dbReference type="SAM" id="Phobius"/>
    </source>
</evidence>
<reference evidence="2 3" key="1">
    <citation type="journal article" date="2023" name="Plants (Basel)">
        <title>Bridging the Gap: Combining Genomics and Transcriptomics Approaches to Understand Stylosanthes scabra, an Orphan Legume from the Brazilian Caatinga.</title>
        <authorList>
            <person name="Ferreira-Neto J.R.C."/>
            <person name="da Silva M.D."/>
            <person name="Binneck E."/>
            <person name="de Melo N.F."/>
            <person name="da Silva R.H."/>
            <person name="de Melo A.L.T.M."/>
            <person name="Pandolfi V."/>
            <person name="Bustamante F.O."/>
            <person name="Brasileiro-Vidal A.C."/>
            <person name="Benko-Iseppon A.M."/>
        </authorList>
    </citation>
    <scope>NUCLEOTIDE SEQUENCE [LARGE SCALE GENOMIC DNA]</scope>
    <source>
        <tissue evidence="2">Leaves</tissue>
    </source>
</reference>
<keyword evidence="1" id="KW-0812">Transmembrane</keyword>
<organism evidence="2 3">
    <name type="scientific">Stylosanthes scabra</name>
    <dbReference type="NCBI Taxonomy" id="79078"/>
    <lineage>
        <taxon>Eukaryota</taxon>
        <taxon>Viridiplantae</taxon>
        <taxon>Streptophyta</taxon>
        <taxon>Embryophyta</taxon>
        <taxon>Tracheophyta</taxon>
        <taxon>Spermatophyta</taxon>
        <taxon>Magnoliopsida</taxon>
        <taxon>eudicotyledons</taxon>
        <taxon>Gunneridae</taxon>
        <taxon>Pentapetalae</taxon>
        <taxon>rosids</taxon>
        <taxon>fabids</taxon>
        <taxon>Fabales</taxon>
        <taxon>Fabaceae</taxon>
        <taxon>Papilionoideae</taxon>
        <taxon>50 kb inversion clade</taxon>
        <taxon>dalbergioids sensu lato</taxon>
        <taxon>Dalbergieae</taxon>
        <taxon>Pterocarpus clade</taxon>
        <taxon>Stylosanthes</taxon>
    </lineage>
</organism>
<gene>
    <name evidence="2" type="ORF">PIB30_091419</name>
</gene>
<evidence type="ECO:0008006" key="4">
    <source>
        <dbReference type="Google" id="ProtNLM"/>
    </source>
</evidence>
<keyword evidence="3" id="KW-1185">Reference proteome</keyword>